<accession>A0A3R6I174</accession>
<gene>
    <name evidence="3" type="ORF">DW191_19100</name>
</gene>
<feature type="domain" description="Terminase large subunit-like ATPase" evidence="1">
    <location>
        <begin position="83"/>
        <end position="252"/>
    </location>
</feature>
<dbReference type="InterPro" id="IPR046461">
    <property type="entry name" value="TerL_ATPase"/>
</dbReference>
<reference evidence="3 4" key="1">
    <citation type="submission" date="2018-08" db="EMBL/GenBank/DDBJ databases">
        <title>A genome reference for cultivated species of the human gut microbiota.</title>
        <authorList>
            <person name="Zou Y."/>
            <person name="Xue W."/>
            <person name="Luo G."/>
        </authorList>
    </citation>
    <scope>NUCLEOTIDE SEQUENCE [LARGE SCALE GENOMIC DNA]</scope>
    <source>
        <strain evidence="3 4">AM16-50</strain>
    </source>
</reference>
<organism evidence="3 4">
    <name type="scientific">Parabacteroides merdae</name>
    <dbReference type="NCBI Taxonomy" id="46503"/>
    <lineage>
        <taxon>Bacteria</taxon>
        <taxon>Pseudomonadati</taxon>
        <taxon>Bacteroidota</taxon>
        <taxon>Bacteroidia</taxon>
        <taxon>Bacteroidales</taxon>
        <taxon>Tannerellaceae</taxon>
        <taxon>Parabacteroides</taxon>
    </lineage>
</organism>
<protein>
    <submittedName>
        <fullName evidence="3">Terminase large subunit</fullName>
    </submittedName>
</protein>
<dbReference type="GO" id="GO:0004519">
    <property type="term" value="F:endonuclease activity"/>
    <property type="evidence" value="ECO:0007669"/>
    <property type="project" value="InterPro"/>
</dbReference>
<evidence type="ECO:0000313" key="4">
    <source>
        <dbReference type="Proteomes" id="UP000283732"/>
    </source>
</evidence>
<sequence length="561" mass="64028">MKRKKEEIYKDKALSYIDNVMSGKRKAGELERLAVERHVRDLKQAAEMGLYFDEKAAKKVLGFCQFLRHYKGEWAGQEFVPEDWQCFILWVVFGWKTKNGVRRFKYADVEVARKNGKTFLAAAIALYMLILDGEQGAEVYSAAVDKDQAAICWQAAGMMVEQSPMLSKYVKKWTTSIVMESTASSYKPLSKETKNKDGLSPHCGICDEMHAWPNDDIYNLLRSGMGARRQPLIFSITTAGFDMSSPYYSMRRHYIDVLRGDVKEESTFALIYSLDKEDDWKDPAVWTKACPNLGVSVYEDFMQMEFEQALNKGGTTEVNFKTKNLNLWVDAPDVWIQDEKVAACNYGTTEDDLIGQECYAGLDLAAHVDINALALYFPKLRHPAFRMYFWIPEGKILQKEDRVDYRQWQKEGWINVTPGDVIDIDVMVSEMSAILKKYDVRNLAFDPAKAYHGVIQGLQKEGFDGILDQFSQGIQNMSEPTKQLEADVTSASVDLMGNPVIRWMFRNVVIYRDANDNIKMDKRKSIEKIDGVVAMANAIGGYMSQDGDDMYQYNGVSFVNF</sequence>
<dbReference type="InterPro" id="IPR005021">
    <property type="entry name" value="Terminase_largesu-like"/>
</dbReference>
<name>A0A3R6I174_9BACT</name>
<evidence type="ECO:0000313" key="3">
    <source>
        <dbReference type="EMBL" id="RHH74006.1"/>
    </source>
</evidence>
<comment type="caution">
    <text evidence="3">The sequence shown here is derived from an EMBL/GenBank/DDBJ whole genome shotgun (WGS) entry which is preliminary data.</text>
</comment>
<dbReference type="PANTHER" id="PTHR41287">
    <property type="match status" value="1"/>
</dbReference>
<dbReference type="Gene3D" id="3.40.50.300">
    <property type="entry name" value="P-loop containing nucleotide triphosphate hydrolases"/>
    <property type="match status" value="1"/>
</dbReference>
<dbReference type="InterPro" id="IPR046462">
    <property type="entry name" value="TerL_nuclease"/>
</dbReference>
<dbReference type="EMBL" id="QRKC01000015">
    <property type="protein sequence ID" value="RHH74006.1"/>
    <property type="molecule type" value="Genomic_DNA"/>
</dbReference>
<dbReference type="Pfam" id="PF03354">
    <property type="entry name" value="TerL_ATPase"/>
    <property type="match status" value="1"/>
</dbReference>
<dbReference type="Pfam" id="PF20441">
    <property type="entry name" value="TerL_nuclease"/>
    <property type="match status" value="1"/>
</dbReference>
<feature type="domain" description="Terminase large subunit-like endonuclease" evidence="2">
    <location>
        <begin position="262"/>
        <end position="541"/>
    </location>
</feature>
<dbReference type="RefSeq" id="WP_122291578.1">
    <property type="nucleotide sequence ID" value="NZ_QRKC01000015.1"/>
</dbReference>
<dbReference type="AlphaFoldDB" id="A0A3R6I174"/>
<dbReference type="InterPro" id="IPR027417">
    <property type="entry name" value="P-loop_NTPase"/>
</dbReference>
<evidence type="ECO:0000259" key="2">
    <source>
        <dbReference type="Pfam" id="PF20441"/>
    </source>
</evidence>
<dbReference type="PANTHER" id="PTHR41287:SF1">
    <property type="entry name" value="PROTEIN YMFN"/>
    <property type="match status" value="1"/>
</dbReference>
<evidence type="ECO:0000259" key="1">
    <source>
        <dbReference type="Pfam" id="PF03354"/>
    </source>
</evidence>
<proteinExistence type="predicted"/>
<dbReference type="Proteomes" id="UP000283732">
    <property type="component" value="Unassembled WGS sequence"/>
</dbReference>